<protein>
    <submittedName>
        <fullName evidence="1">Uncharacterized protein</fullName>
    </submittedName>
</protein>
<dbReference type="VEuPathDB" id="FungiDB:ACJ73_08935"/>
<dbReference type="STRING" id="1658174.A0A1J9QL15"/>
<dbReference type="OrthoDB" id="4554167at2759"/>
<organism evidence="1 2">
    <name type="scientific">Blastomyces percursus</name>
    <dbReference type="NCBI Taxonomy" id="1658174"/>
    <lineage>
        <taxon>Eukaryota</taxon>
        <taxon>Fungi</taxon>
        <taxon>Dikarya</taxon>
        <taxon>Ascomycota</taxon>
        <taxon>Pezizomycotina</taxon>
        <taxon>Eurotiomycetes</taxon>
        <taxon>Eurotiomycetidae</taxon>
        <taxon>Onygenales</taxon>
        <taxon>Ajellomycetaceae</taxon>
        <taxon>Blastomyces</taxon>
    </lineage>
</organism>
<accession>A0A1J9QL15</accession>
<dbReference type="EMBL" id="LGTZ01002289">
    <property type="protein sequence ID" value="OJD15893.1"/>
    <property type="molecule type" value="Genomic_DNA"/>
</dbReference>
<dbReference type="AlphaFoldDB" id="A0A1J9QL15"/>
<name>A0A1J9QL15_9EURO</name>
<reference evidence="1 2" key="1">
    <citation type="submission" date="2015-08" db="EMBL/GenBank/DDBJ databases">
        <title>Emmonsia species relationships and genome sequence.</title>
        <authorList>
            <person name="Cuomo C.A."/>
            <person name="Schwartz I.S."/>
            <person name="Kenyon C."/>
            <person name="De Hoog G.S."/>
            <person name="Govender N.P."/>
            <person name="Botha A."/>
            <person name="Moreno L."/>
            <person name="De Vries M."/>
            <person name="Munoz J.F."/>
            <person name="Stielow J.B."/>
        </authorList>
    </citation>
    <scope>NUCLEOTIDE SEQUENCE [LARGE SCALE GENOMIC DNA]</scope>
    <source>
        <strain evidence="1 2">EI222</strain>
    </source>
</reference>
<comment type="caution">
    <text evidence="1">The sequence shown here is derived from an EMBL/GenBank/DDBJ whole genome shotgun (WGS) entry which is preliminary data.</text>
</comment>
<evidence type="ECO:0000313" key="1">
    <source>
        <dbReference type="EMBL" id="OJD15893.1"/>
    </source>
</evidence>
<dbReference type="Proteomes" id="UP000242791">
    <property type="component" value="Unassembled WGS sequence"/>
</dbReference>
<proteinExistence type="predicted"/>
<sequence>MLQINVELARLGLPGFLRLVDGKHTYTGATSVVLGKGSLSTMLLPTYKNPLLIAAQRADPTTTEIKVPKQWYKVKIHGVSSERYLRLGLELAKLDIETSSTLHLMRTAFWLKNPQKVRESG</sequence>
<evidence type="ECO:0000313" key="2">
    <source>
        <dbReference type="Proteomes" id="UP000242791"/>
    </source>
</evidence>
<keyword evidence="2" id="KW-1185">Reference proteome</keyword>
<gene>
    <name evidence="1" type="ORF">ACJ73_08935</name>
</gene>